<keyword evidence="11" id="KW-1185">Reference proteome</keyword>
<evidence type="ECO:0000256" key="7">
    <source>
        <dbReference type="ARBA" id="ARBA00031259"/>
    </source>
</evidence>
<dbReference type="Proteomes" id="UP000799777">
    <property type="component" value="Unassembled WGS sequence"/>
</dbReference>
<evidence type="ECO:0000313" key="11">
    <source>
        <dbReference type="Proteomes" id="UP000799777"/>
    </source>
</evidence>
<comment type="subcellular location">
    <subcellularLocation>
        <location evidence="1 8">Nucleus</location>
    </subcellularLocation>
</comment>
<comment type="subunit">
    <text evidence="8">Component of the Mediator complex.</text>
</comment>
<evidence type="ECO:0000256" key="4">
    <source>
        <dbReference type="ARBA" id="ARBA00023015"/>
    </source>
</evidence>
<dbReference type="PANTHER" id="PTHR13104">
    <property type="entry name" value="MED-6-RELATED"/>
    <property type="match status" value="1"/>
</dbReference>
<evidence type="ECO:0000256" key="8">
    <source>
        <dbReference type="RuleBase" id="RU364143"/>
    </source>
</evidence>
<evidence type="ECO:0000256" key="5">
    <source>
        <dbReference type="ARBA" id="ARBA00023163"/>
    </source>
</evidence>
<proteinExistence type="inferred from homology"/>
<protein>
    <recommendedName>
        <fullName evidence="3 8">Mediator of RNA polymerase II transcription subunit 6</fullName>
    </recommendedName>
    <alternativeName>
        <fullName evidence="7 8">Mediator complex subunit 6</fullName>
    </alternativeName>
</protein>
<dbReference type="EMBL" id="ML978179">
    <property type="protein sequence ID" value="KAF2031621.1"/>
    <property type="molecule type" value="Genomic_DNA"/>
</dbReference>
<evidence type="ECO:0000256" key="1">
    <source>
        <dbReference type="ARBA" id="ARBA00004123"/>
    </source>
</evidence>
<comment type="similarity">
    <text evidence="2 8">Belongs to the Mediator complex subunit 6 family.</text>
</comment>
<gene>
    <name evidence="8" type="primary">MED6</name>
    <name evidence="10" type="ORF">EK21DRAFT_62631</name>
</gene>
<comment type="caution">
    <text evidence="10">The sequence shown here is derived from an EMBL/GenBank/DDBJ whole genome shotgun (WGS) entry which is preliminary data.</text>
</comment>
<organism evidence="10 11">
    <name type="scientific">Setomelanomma holmii</name>
    <dbReference type="NCBI Taxonomy" id="210430"/>
    <lineage>
        <taxon>Eukaryota</taxon>
        <taxon>Fungi</taxon>
        <taxon>Dikarya</taxon>
        <taxon>Ascomycota</taxon>
        <taxon>Pezizomycotina</taxon>
        <taxon>Dothideomycetes</taxon>
        <taxon>Pleosporomycetidae</taxon>
        <taxon>Pleosporales</taxon>
        <taxon>Pleosporineae</taxon>
        <taxon>Phaeosphaeriaceae</taxon>
        <taxon>Setomelanomma</taxon>
    </lineage>
</organism>
<evidence type="ECO:0000256" key="6">
    <source>
        <dbReference type="ARBA" id="ARBA00023242"/>
    </source>
</evidence>
<dbReference type="GO" id="GO:0003712">
    <property type="term" value="F:transcription coregulator activity"/>
    <property type="evidence" value="ECO:0007669"/>
    <property type="project" value="InterPro"/>
</dbReference>
<feature type="region of interest" description="Disordered" evidence="9">
    <location>
        <begin position="174"/>
        <end position="196"/>
    </location>
</feature>
<keyword evidence="5 8" id="KW-0804">Transcription</keyword>
<keyword evidence="4 8" id="KW-0805">Transcription regulation</keyword>
<comment type="function">
    <text evidence="8">Component of the Mediator complex, a coactivator involved in the regulated transcription of nearly all RNA polymerase II-dependent genes. Mediator functions as a bridge to convey information from gene-specific regulatory proteins to the basal RNA polymerase II transcription machinery. Mediator is recruited to promoters by direct interactions with regulatory proteins and serves as a scaffold for the assembly of a functional preinitiation complex with RNA polymerase II and the general transcription factors.</text>
</comment>
<accession>A0A9P4LLJ8</accession>
<sequence>MAAKVPLLDEQEFNFPPALDGLEPGGIDAHNNLMWYFFQSQFYEAQSNNTAILNVHRSDPATYHVINDRKAFTEKLHSIGSGLQFVVASEPQGEGQPWLLQRQNIVRRADDTVDKFVEGNWYNQGTLMRQAPSMLDLLTISTRLQQVAEISQNMAHWSPATGYSYMPPSYEAPKAAPVGSRVGSPTLAPTELEQSQGAATVQAADVEDVMTEFSDALFMQSLALTNRFGDEYMDENPLKGEPGAFVFTNTRNAVDERNKAQEKSAEAAALLLAAQKAETRPSSVAPSVAPTPKGAATPAAGEGHTRKGSVAPLSKEKKRERRKSKGLASPTTPGVPSAS</sequence>
<dbReference type="GO" id="GO:0006357">
    <property type="term" value="P:regulation of transcription by RNA polymerase II"/>
    <property type="evidence" value="ECO:0007669"/>
    <property type="project" value="InterPro"/>
</dbReference>
<evidence type="ECO:0000256" key="9">
    <source>
        <dbReference type="SAM" id="MobiDB-lite"/>
    </source>
</evidence>
<dbReference type="AlphaFoldDB" id="A0A9P4LLJ8"/>
<reference evidence="10" key="1">
    <citation type="journal article" date="2020" name="Stud. Mycol.">
        <title>101 Dothideomycetes genomes: a test case for predicting lifestyles and emergence of pathogens.</title>
        <authorList>
            <person name="Haridas S."/>
            <person name="Albert R."/>
            <person name="Binder M."/>
            <person name="Bloem J."/>
            <person name="Labutti K."/>
            <person name="Salamov A."/>
            <person name="Andreopoulos B."/>
            <person name="Baker S."/>
            <person name="Barry K."/>
            <person name="Bills G."/>
            <person name="Bluhm B."/>
            <person name="Cannon C."/>
            <person name="Castanera R."/>
            <person name="Culley D."/>
            <person name="Daum C."/>
            <person name="Ezra D."/>
            <person name="Gonzalez J."/>
            <person name="Henrissat B."/>
            <person name="Kuo A."/>
            <person name="Liang C."/>
            <person name="Lipzen A."/>
            <person name="Lutzoni F."/>
            <person name="Magnuson J."/>
            <person name="Mondo S."/>
            <person name="Nolan M."/>
            <person name="Ohm R."/>
            <person name="Pangilinan J."/>
            <person name="Park H.-J."/>
            <person name="Ramirez L."/>
            <person name="Alfaro M."/>
            <person name="Sun H."/>
            <person name="Tritt A."/>
            <person name="Yoshinaga Y."/>
            <person name="Zwiers L.-H."/>
            <person name="Turgeon B."/>
            <person name="Goodwin S."/>
            <person name="Spatafora J."/>
            <person name="Crous P."/>
            <person name="Grigoriev I."/>
        </authorList>
    </citation>
    <scope>NUCLEOTIDE SEQUENCE</scope>
    <source>
        <strain evidence="10">CBS 110217</strain>
    </source>
</reference>
<dbReference type="InterPro" id="IPR007018">
    <property type="entry name" value="Mediator_Med6"/>
</dbReference>
<evidence type="ECO:0000256" key="3">
    <source>
        <dbReference type="ARBA" id="ARBA00020634"/>
    </source>
</evidence>
<dbReference type="InterPro" id="IPR038566">
    <property type="entry name" value="Mediator_Med6_sf"/>
</dbReference>
<feature type="compositionally biased region" description="Basic residues" evidence="9">
    <location>
        <begin position="316"/>
        <end position="325"/>
    </location>
</feature>
<keyword evidence="8" id="KW-0010">Activator</keyword>
<evidence type="ECO:0000313" key="10">
    <source>
        <dbReference type="EMBL" id="KAF2031621.1"/>
    </source>
</evidence>
<evidence type="ECO:0000256" key="2">
    <source>
        <dbReference type="ARBA" id="ARBA00007526"/>
    </source>
</evidence>
<feature type="compositionally biased region" description="Low complexity" evidence="9">
    <location>
        <begin position="278"/>
        <end position="301"/>
    </location>
</feature>
<feature type="compositionally biased region" description="Polar residues" evidence="9">
    <location>
        <begin position="329"/>
        <end position="339"/>
    </location>
</feature>
<dbReference type="Gene3D" id="3.10.450.580">
    <property type="entry name" value="Mediator complex, subunit Med6"/>
    <property type="match status" value="1"/>
</dbReference>
<dbReference type="OrthoDB" id="344220at2759"/>
<feature type="region of interest" description="Disordered" evidence="9">
    <location>
        <begin position="278"/>
        <end position="339"/>
    </location>
</feature>
<name>A0A9P4LLJ8_9PLEO</name>
<dbReference type="Pfam" id="PF04934">
    <property type="entry name" value="Med6"/>
    <property type="match status" value="1"/>
</dbReference>
<dbReference type="GO" id="GO:0016592">
    <property type="term" value="C:mediator complex"/>
    <property type="evidence" value="ECO:0007669"/>
    <property type="project" value="InterPro"/>
</dbReference>
<keyword evidence="6 8" id="KW-0539">Nucleus</keyword>